<dbReference type="PANTHER" id="PTHR24559:SF450">
    <property type="entry name" value="RNA-DIRECTED DNA POLYMERASE HOMOLOG"/>
    <property type="match status" value="1"/>
</dbReference>
<dbReference type="Gene3D" id="3.30.70.270">
    <property type="match status" value="1"/>
</dbReference>
<keyword evidence="2" id="KW-1185">Reference proteome</keyword>
<dbReference type="AlphaFoldDB" id="A0A371G919"/>
<dbReference type="PANTHER" id="PTHR24559">
    <property type="entry name" value="TRANSPOSON TY3-I GAG-POL POLYPROTEIN"/>
    <property type="match status" value="1"/>
</dbReference>
<proteinExistence type="predicted"/>
<comment type="caution">
    <text evidence="1">The sequence shown here is derived from an EMBL/GenBank/DDBJ whole genome shotgun (WGS) entry which is preliminary data.</text>
</comment>
<accession>A0A371G919</accession>
<dbReference type="SUPFAM" id="SSF56672">
    <property type="entry name" value="DNA/RNA polymerases"/>
    <property type="match status" value="1"/>
</dbReference>
<dbReference type="Proteomes" id="UP000257109">
    <property type="component" value="Unassembled WGS sequence"/>
</dbReference>
<dbReference type="EMBL" id="QJKJ01006351">
    <property type="protein sequence ID" value="RDX87047.1"/>
    <property type="molecule type" value="Genomic_DNA"/>
</dbReference>
<dbReference type="OrthoDB" id="2013610at2759"/>
<evidence type="ECO:0008006" key="3">
    <source>
        <dbReference type="Google" id="ProtNLM"/>
    </source>
</evidence>
<sequence>MSSLLCPLDSNAPSTFHALINEVLKPFLRKFVLVFFDDILVNSPSMELQGLKNIWGTLSQQRELFDPKKLNLGGYGLYQRILKGYMDSWEAQHAFDQIKNIITTLLIEIG</sequence>
<dbReference type="InterPro" id="IPR053134">
    <property type="entry name" value="RNA-dir_DNA_polymerase"/>
</dbReference>
<evidence type="ECO:0000313" key="2">
    <source>
        <dbReference type="Proteomes" id="UP000257109"/>
    </source>
</evidence>
<dbReference type="InterPro" id="IPR043128">
    <property type="entry name" value="Rev_trsase/Diguanyl_cyclase"/>
</dbReference>
<evidence type="ECO:0000313" key="1">
    <source>
        <dbReference type="EMBL" id="RDX87047.1"/>
    </source>
</evidence>
<reference evidence="1" key="1">
    <citation type="submission" date="2018-05" db="EMBL/GenBank/DDBJ databases">
        <title>Draft genome of Mucuna pruriens seed.</title>
        <authorList>
            <person name="Nnadi N.E."/>
            <person name="Vos R."/>
            <person name="Hasami M.H."/>
            <person name="Devisetty U.K."/>
            <person name="Aguiy J.C."/>
        </authorList>
    </citation>
    <scope>NUCLEOTIDE SEQUENCE [LARGE SCALE GENOMIC DNA]</scope>
    <source>
        <strain evidence="1">JCA_2017</strain>
    </source>
</reference>
<protein>
    <recommendedName>
        <fullName evidence="3">Reverse transcriptase domain-containing protein</fullName>
    </recommendedName>
</protein>
<name>A0A371G919_MUCPR</name>
<dbReference type="InterPro" id="IPR043502">
    <property type="entry name" value="DNA/RNA_pol_sf"/>
</dbReference>
<feature type="non-terminal residue" evidence="1">
    <location>
        <position position="1"/>
    </location>
</feature>
<gene>
    <name evidence="1" type="ORF">CR513_31545</name>
</gene>
<organism evidence="1 2">
    <name type="scientific">Mucuna pruriens</name>
    <name type="common">Velvet bean</name>
    <name type="synonym">Dolichos pruriens</name>
    <dbReference type="NCBI Taxonomy" id="157652"/>
    <lineage>
        <taxon>Eukaryota</taxon>
        <taxon>Viridiplantae</taxon>
        <taxon>Streptophyta</taxon>
        <taxon>Embryophyta</taxon>
        <taxon>Tracheophyta</taxon>
        <taxon>Spermatophyta</taxon>
        <taxon>Magnoliopsida</taxon>
        <taxon>eudicotyledons</taxon>
        <taxon>Gunneridae</taxon>
        <taxon>Pentapetalae</taxon>
        <taxon>rosids</taxon>
        <taxon>fabids</taxon>
        <taxon>Fabales</taxon>
        <taxon>Fabaceae</taxon>
        <taxon>Papilionoideae</taxon>
        <taxon>50 kb inversion clade</taxon>
        <taxon>NPAAA clade</taxon>
        <taxon>indigoferoid/millettioid clade</taxon>
        <taxon>Phaseoleae</taxon>
        <taxon>Mucuna</taxon>
    </lineage>
</organism>